<accession>A0A1X6N0F2</accession>
<dbReference type="EMBL" id="KZ110597">
    <property type="protein sequence ID" value="OSX62088.1"/>
    <property type="molecule type" value="Genomic_DNA"/>
</dbReference>
<dbReference type="RefSeq" id="XP_024338882.1">
    <property type="nucleotide sequence ID" value="XM_024477625.1"/>
</dbReference>
<protein>
    <submittedName>
        <fullName evidence="2">Uncharacterized protein</fullName>
    </submittedName>
</protein>
<dbReference type="AlphaFoldDB" id="A0A1X6N0F2"/>
<organism evidence="2 3">
    <name type="scientific">Postia placenta MAD-698-R-SB12</name>
    <dbReference type="NCBI Taxonomy" id="670580"/>
    <lineage>
        <taxon>Eukaryota</taxon>
        <taxon>Fungi</taxon>
        <taxon>Dikarya</taxon>
        <taxon>Basidiomycota</taxon>
        <taxon>Agaricomycotina</taxon>
        <taxon>Agaricomycetes</taxon>
        <taxon>Polyporales</taxon>
        <taxon>Adustoporiaceae</taxon>
        <taxon>Rhodonia</taxon>
    </lineage>
</organism>
<feature type="transmembrane region" description="Helical" evidence="1">
    <location>
        <begin position="56"/>
        <end position="77"/>
    </location>
</feature>
<feature type="transmembrane region" description="Helical" evidence="1">
    <location>
        <begin position="89"/>
        <end position="113"/>
    </location>
</feature>
<feature type="transmembrane region" description="Helical" evidence="1">
    <location>
        <begin position="12"/>
        <end position="36"/>
    </location>
</feature>
<keyword evidence="1" id="KW-0472">Membrane</keyword>
<gene>
    <name evidence="2" type="ORF">POSPLADRAFT_1039933</name>
</gene>
<keyword evidence="1" id="KW-1133">Transmembrane helix</keyword>
<keyword evidence="3" id="KW-1185">Reference proteome</keyword>
<feature type="transmembrane region" description="Helical" evidence="1">
    <location>
        <begin position="146"/>
        <end position="166"/>
    </location>
</feature>
<dbReference type="OrthoDB" id="7862095at2759"/>
<sequence length="216" mass="23733">MSRHFCFCIPVRAGVFLFSLLSTILEGLLAAVLWYIVHEIDIKAENYTNVAEHTKITVIVLAAIFTIMALFSLFGFIGAVGAKRRLVKAFAFMSWLLFFASMGASGLTLYAIFSGKNITSDCIQVDNKGNVSLDSCTTHVSTGVKVAATIIVVLIMIVHLYMVVIIQRYVEQLEEDGAAWQGPYKLTTTDTNQGLLNPQGPYSYAEPHNAYGNSYA</sequence>
<evidence type="ECO:0000313" key="2">
    <source>
        <dbReference type="EMBL" id="OSX62088.1"/>
    </source>
</evidence>
<reference evidence="2 3" key="1">
    <citation type="submission" date="2017-04" db="EMBL/GenBank/DDBJ databases">
        <title>Genome Sequence of the Model Brown-Rot Fungus Postia placenta SB12.</title>
        <authorList>
            <consortium name="DOE Joint Genome Institute"/>
            <person name="Gaskell J."/>
            <person name="Kersten P."/>
            <person name="Larrondo L.F."/>
            <person name="Canessa P."/>
            <person name="Martinez D."/>
            <person name="Hibbett D."/>
            <person name="Schmoll M."/>
            <person name="Kubicek C.P."/>
            <person name="Martinez A.T."/>
            <person name="Yadav J."/>
            <person name="Master E."/>
            <person name="Magnuson J.K."/>
            <person name="James T."/>
            <person name="Yaver D."/>
            <person name="Berka R."/>
            <person name="Labutti K."/>
            <person name="Lipzen A."/>
            <person name="Aerts A."/>
            <person name="Barry K."/>
            <person name="Henrissat B."/>
            <person name="Blanchette R."/>
            <person name="Grigoriev I."/>
            <person name="Cullen D."/>
        </authorList>
    </citation>
    <scope>NUCLEOTIDE SEQUENCE [LARGE SCALE GENOMIC DNA]</scope>
    <source>
        <strain evidence="2 3">MAD-698-R-SB12</strain>
    </source>
</reference>
<dbReference type="Proteomes" id="UP000194127">
    <property type="component" value="Unassembled WGS sequence"/>
</dbReference>
<evidence type="ECO:0000313" key="3">
    <source>
        <dbReference type="Proteomes" id="UP000194127"/>
    </source>
</evidence>
<evidence type="ECO:0000256" key="1">
    <source>
        <dbReference type="SAM" id="Phobius"/>
    </source>
</evidence>
<dbReference type="GeneID" id="36322575"/>
<proteinExistence type="predicted"/>
<dbReference type="STRING" id="670580.A0A1X6N0F2"/>
<name>A0A1X6N0F2_9APHY</name>
<keyword evidence="1" id="KW-0812">Transmembrane</keyword>